<feature type="signal peptide" evidence="1">
    <location>
        <begin position="1"/>
        <end position="17"/>
    </location>
</feature>
<keyword evidence="1" id="KW-0732">Signal</keyword>
<keyword evidence="3" id="KW-1185">Reference proteome</keyword>
<dbReference type="Proteomes" id="UP001381693">
    <property type="component" value="Unassembled WGS sequence"/>
</dbReference>
<sequence>MLCACYSSSIALIIILADVLESPVPRSKCYLRDTFINLAQESIRDQFVAGILNEDLVEKIELLYYSKDGFLTLDDNVKYTRMYNDIHEGRKQEKEQSKSSDEVKFLKGKKERTKTIEYKCKFREHSHLPHKCQAYWEDM</sequence>
<evidence type="ECO:0000313" key="3">
    <source>
        <dbReference type="Proteomes" id="UP001381693"/>
    </source>
</evidence>
<reference evidence="2 3" key="1">
    <citation type="submission" date="2023-11" db="EMBL/GenBank/DDBJ databases">
        <title>Halocaridina rubra genome assembly.</title>
        <authorList>
            <person name="Smith C."/>
        </authorList>
    </citation>
    <scope>NUCLEOTIDE SEQUENCE [LARGE SCALE GENOMIC DNA]</scope>
    <source>
        <strain evidence="2">EP-1</strain>
        <tissue evidence="2">Whole</tissue>
    </source>
</reference>
<protein>
    <submittedName>
        <fullName evidence="2">Uncharacterized protein</fullName>
    </submittedName>
</protein>
<organism evidence="2 3">
    <name type="scientific">Halocaridina rubra</name>
    <name type="common">Hawaiian red shrimp</name>
    <dbReference type="NCBI Taxonomy" id="373956"/>
    <lineage>
        <taxon>Eukaryota</taxon>
        <taxon>Metazoa</taxon>
        <taxon>Ecdysozoa</taxon>
        <taxon>Arthropoda</taxon>
        <taxon>Crustacea</taxon>
        <taxon>Multicrustacea</taxon>
        <taxon>Malacostraca</taxon>
        <taxon>Eumalacostraca</taxon>
        <taxon>Eucarida</taxon>
        <taxon>Decapoda</taxon>
        <taxon>Pleocyemata</taxon>
        <taxon>Caridea</taxon>
        <taxon>Atyoidea</taxon>
        <taxon>Atyidae</taxon>
        <taxon>Halocaridina</taxon>
    </lineage>
</organism>
<gene>
    <name evidence="2" type="ORF">SK128_009504</name>
</gene>
<dbReference type="EMBL" id="JAXCGZ010009646">
    <property type="protein sequence ID" value="KAK7076498.1"/>
    <property type="molecule type" value="Genomic_DNA"/>
</dbReference>
<name>A0AAN8X9R0_HALRR</name>
<evidence type="ECO:0000313" key="2">
    <source>
        <dbReference type="EMBL" id="KAK7076498.1"/>
    </source>
</evidence>
<dbReference type="AlphaFoldDB" id="A0AAN8X9R0"/>
<comment type="caution">
    <text evidence="2">The sequence shown here is derived from an EMBL/GenBank/DDBJ whole genome shotgun (WGS) entry which is preliminary data.</text>
</comment>
<evidence type="ECO:0000256" key="1">
    <source>
        <dbReference type="SAM" id="SignalP"/>
    </source>
</evidence>
<accession>A0AAN8X9R0</accession>
<feature type="chain" id="PRO_5043037548" evidence="1">
    <location>
        <begin position="18"/>
        <end position="139"/>
    </location>
</feature>
<proteinExistence type="predicted"/>